<accession>E3BGI4</accession>
<evidence type="ECO:0000313" key="1">
    <source>
        <dbReference type="EMBL" id="EFP97792.1"/>
    </source>
</evidence>
<dbReference type="RefSeq" id="WP_009600071.1">
    <property type="nucleotide sequence ID" value="NZ_AEIU01000046.1"/>
</dbReference>
<proteinExistence type="predicted"/>
<dbReference type="EMBL" id="AEIU01000046">
    <property type="protein sequence ID" value="EFP97792.1"/>
    <property type="molecule type" value="Genomic_DNA"/>
</dbReference>
<reference evidence="1 2" key="1">
    <citation type="journal article" date="2012" name="Int. J. Syst. Evol. Microbiol.">
        <title>Vibrio caribbeanicus sp. nov., isolated from the marine sponge Scleritoderma cyanea.</title>
        <authorList>
            <person name="Hoffmann M."/>
            <person name="Monday S.R."/>
            <person name="Allard M.W."/>
            <person name="Strain E.A."/>
            <person name="Whittaker P."/>
            <person name="Naum M."/>
            <person name="McCarthy P.J."/>
            <person name="Lopez J.V."/>
            <person name="Fischer M."/>
            <person name="Brown E.W."/>
        </authorList>
    </citation>
    <scope>NUCLEOTIDE SEQUENCE [LARGE SCALE GENOMIC DNA]</scope>
    <source>
        <strain evidence="1 2">ATCC BAA-2122</strain>
    </source>
</reference>
<sequence length="103" mass="11651">MDYEIGVFLCSAISEEGNSFGYPKGERHPAVFLVRQEKGFYDDLDHAERIADTVEGWRDFKFTKVALGDLDKIKSDNNLDMAEAYESAMENGSCIIIYSKVID</sequence>
<gene>
    <name evidence="1" type="ORF">VIBC2010_00814</name>
</gene>
<comment type="caution">
    <text evidence="1">The sequence shown here is derived from an EMBL/GenBank/DDBJ whole genome shotgun (WGS) entry which is preliminary data.</text>
</comment>
<keyword evidence="2" id="KW-1185">Reference proteome</keyword>
<evidence type="ECO:0000313" key="2">
    <source>
        <dbReference type="Proteomes" id="UP000002943"/>
    </source>
</evidence>
<protein>
    <submittedName>
        <fullName evidence="1">Uncharacterized protein</fullName>
    </submittedName>
</protein>
<dbReference type="AlphaFoldDB" id="E3BGI4"/>
<organism evidence="1 2">
    <name type="scientific">Vibrio caribbeanicus ATCC BAA-2122</name>
    <dbReference type="NCBI Taxonomy" id="796620"/>
    <lineage>
        <taxon>Bacteria</taxon>
        <taxon>Pseudomonadati</taxon>
        <taxon>Pseudomonadota</taxon>
        <taxon>Gammaproteobacteria</taxon>
        <taxon>Vibrionales</taxon>
        <taxon>Vibrionaceae</taxon>
        <taxon>Vibrio</taxon>
    </lineage>
</organism>
<name>E3BGI4_9VIBR</name>
<dbReference type="Proteomes" id="UP000002943">
    <property type="component" value="Unassembled WGS sequence"/>
</dbReference>